<protein>
    <submittedName>
        <fullName evidence="4">Lipase</fullName>
    </submittedName>
</protein>
<dbReference type="InterPro" id="IPR053228">
    <property type="entry name" value="Stereospecific_Lipase"/>
</dbReference>
<accession>A0ABV1P3G5</accession>
<dbReference type="Proteomes" id="UP001482520">
    <property type="component" value="Unassembled WGS sequence"/>
</dbReference>
<feature type="region of interest" description="Disordered" evidence="1">
    <location>
        <begin position="322"/>
        <end position="341"/>
    </location>
</feature>
<proteinExistence type="predicted"/>
<dbReference type="Gene3D" id="3.40.50.1820">
    <property type="entry name" value="alpha/beta hydrolase"/>
    <property type="match status" value="1"/>
</dbReference>
<feature type="chain" id="PRO_5047222235" evidence="2">
    <location>
        <begin position="32"/>
        <end position="341"/>
    </location>
</feature>
<dbReference type="PANTHER" id="PTHR37574">
    <property type="entry name" value="LIPASE B"/>
    <property type="match status" value="1"/>
</dbReference>
<sequence>MRRTPLRPSTARLRPAVALAAAALAFVSALTGVEALTVGPAGAAGAGAPGPDLRPTRAQVLEALDCTGDLTRGRAPVLLLHGTTSSAEANWSWNWDRALDARDRAHCDLQSPDSANADIQVNGEYVVRAIRLMHRRAGRDISIVGHSQGGMVGRWALKYWPDTRGMVDDYVGLSSSHHGTEVFGAVCETLGRCTPANWQQLAGSDFLTALNRGRETYDRVDYTAISTRYDEVVVPSTSAHLAPGSNVTNVAVQDLCPTEVVDHFGMAYDNAAWLIGLDALEHRGPARLDRVPTATCGQPLMPDVDPVTFPAEVAAALAQTARSSATSPMVTAEPPLAPYAR</sequence>
<evidence type="ECO:0000256" key="2">
    <source>
        <dbReference type="SAM" id="SignalP"/>
    </source>
</evidence>
<feature type="signal peptide" evidence="2">
    <location>
        <begin position="1"/>
        <end position="31"/>
    </location>
</feature>
<evidence type="ECO:0000259" key="3">
    <source>
        <dbReference type="Pfam" id="PF07819"/>
    </source>
</evidence>
<reference evidence="4 5" key="1">
    <citation type="submission" date="2024-02" db="EMBL/GenBank/DDBJ databases">
        <title>Full genome sequence of Nocardioides kribbensis.</title>
        <authorList>
            <person name="Poletto B.L."/>
            <person name="Silva G."/>
            <person name="Galante D."/>
            <person name="Campos K.R."/>
            <person name="Santos M.B.N."/>
            <person name="Sacchi C.T."/>
        </authorList>
    </citation>
    <scope>NUCLEOTIDE SEQUENCE [LARGE SCALE GENOMIC DNA]</scope>
    <source>
        <strain evidence="4 5">O4R</strain>
    </source>
</reference>
<gene>
    <name evidence="4" type="ORF">V6R90_18695</name>
</gene>
<keyword evidence="5" id="KW-1185">Reference proteome</keyword>
<keyword evidence="2" id="KW-0732">Signal</keyword>
<organism evidence="4 5">
    <name type="scientific">Nocardioides kribbensis</name>
    <dbReference type="NCBI Taxonomy" id="305517"/>
    <lineage>
        <taxon>Bacteria</taxon>
        <taxon>Bacillati</taxon>
        <taxon>Actinomycetota</taxon>
        <taxon>Actinomycetes</taxon>
        <taxon>Propionibacteriales</taxon>
        <taxon>Nocardioidaceae</taxon>
        <taxon>Nocardioides</taxon>
    </lineage>
</organism>
<feature type="domain" description="GPI inositol-deacylase PGAP1-like alpha/beta" evidence="3">
    <location>
        <begin position="124"/>
        <end position="242"/>
    </location>
</feature>
<dbReference type="SUPFAM" id="SSF53474">
    <property type="entry name" value="alpha/beta-Hydrolases"/>
    <property type="match status" value="1"/>
</dbReference>
<comment type="caution">
    <text evidence="4">The sequence shown here is derived from an EMBL/GenBank/DDBJ whole genome shotgun (WGS) entry which is preliminary data.</text>
</comment>
<dbReference type="EMBL" id="JBEGDP010000035">
    <property type="protein sequence ID" value="MEQ7849311.1"/>
    <property type="molecule type" value="Genomic_DNA"/>
</dbReference>
<name>A0ABV1P3G5_9ACTN</name>
<evidence type="ECO:0000256" key="1">
    <source>
        <dbReference type="SAM" id="MobiDB-lite"/>
    </source>
</evidence>
<dbReference type="InterPro" id="IPR029058">
    <property type="entry name" value="AB_hydrolase_fold"/>
</dbReference>
<evidence type="ECO:0000313" key="4">
    <source>
        <dbReference type="EMBL" id="MEQ7849311.1"/>
    </source>
</evidence>
<dbReference type="InterPro" id="IPR012908">
    <property type="entry name" value="PGAP1-ab_dom-like"/>
</dbReference>
<evidence type="ECO:0000313" key="5">
    <source>
        <dbReference type="Proteomes" id="UP001482520"/>
    </source>
</evidence>
<dbReference type="RefSeq" id="WP_349805616.1">
    <property type="nucleotide sequence ID" value="NZ_JBEGDP010000035.1"/>
</dbReference>
<dbReference type="PANTHER" id="PTHR37574:SF1">
    <property type="entry name" value="LIPASE B"/>
    <property type="match status" value="1"/>
</dbReference>
<dbReference type="Pfam" id="PF07819">
    <property type="entry name" value="PGAP1"/>
    <property type="match status" value="1"/>
</dbReference>